<reference evidence="2 3" key="1">
    <citation type="submission" date="2023-08" db="EMBL/GenBank/DDBJ databases">
        <title>Black Yeasts Isolated from many extreme environments.</title>
        <authorList>
            <person name="Coleine C."/>
            <person name="Stajich J.E."/>
            <person name="Selbmann L."/>
        </authorList>
    </citation>
    <scope>NUCLEOTIDE SEQUENCE [LARGE SCALE GENOMIC DNA]</scope>
    <source>
        <strain evidence="2 3">CCFEE 536</strain>
    </source>
</reference>
<comment type="caution">
    <text evidence="2">The sequence shown here is derived from an EMBL/GenBank/DDBJ whole genome shotgun (WGS) entry which is preliminary data.</text>
</comment>
<evidence type="ECO:0000313" key="3">
    <source>
        <dbReference type="Proteomes" id="UP001357485"/>
    </source>
</evidence>
<proteinExistence type="predicted"/>
<gene>
    <name evidence="2" type="ORF">LTR16_008401</name>
</gene>
<sequence length="59" mass="6260">GPTGLKGLKRLEGERKGRRAHGAECRTTTTTTSSGSLTGASMAVGSRVESWETRRGRRG</sequence>
<feature type="non-terminal residue" evidence="2">
    <location>
        <position position="59"/>
    </location>
</feature>
<dbReference type="EMBL" id="JAVRRA010010195">
    <property type="protein sequence ID" value="KAK5242609.1"/>
    <property type="molecule type" value="Genomic_DNA"/>
</dbReference>
<feature type="compositionally biased region" description="Basic and acidic residues" evidence="1">
    <location>
        <begin position="49"/>
        <end position="59"/>
    </location>
</feature>
<feature type="region of interest" description="Disordered" evidence="1">
    <location>
        <begin position="1"/>
        <end position="59"/>
    </location>
</feature>
<evidence type="ECO:0000256" key="1">
    <source>
        <dbReference type="SAM" id="MobiDB-lite"/>
    </source>
</evidence>
<dbReference type="Proteomes" id="UP001357485">
    <property type="component" value="Unassembled WGS sequence"/>
</dbReference>
<feature type="non-terminal residue" evidence="2">
    <location>
        <position position="1"/>
    </location>
</feature>
<organism evidence="2 3">
    <name type="scientific">Cryomyces antarcticus</name>
    <dbReference type="NCBI Taxonomy" id="329879"/>
    <lineage>
        <taxon>Eukaryota</taxon>
        <taxon>Fungi</taxon>
        <taxon>Dikarya</taxon>
        <taxon>Ascomycota</taxon>
        <taxon>Pezizomycotina</taxon>
        <taxon>Dothideomycetes</taxon>
        <taxon>Dothideomycetes incertae sedis</taxon>
        <taxon>Cryomyces</taxon>
    </lineage>
</organism>
<name>A0ABR0LUF9_9PEZI</name>
<protein>
    <submittedName>
        <fullName evidence="2">Uncharacterized protein</fullName>
    </submittedName>
</protein>
<accession>A0ABR0LUF9</accession>
<keyword evidence="3" id="KW-1185">Reference proteome</keyword>
<evidence type="ECO:0000313" key="2">
    <source>
        <dbReference type="EMBL" id="KAK5242609.1"/>
    </source>
</evidence>
<feature type="compositionally biased region" description="Low complexity" evidence="1">
    <location>
        <begin position="27"/>
        <end position="39"/>
    </location>
</feature>